<keyword evidence="4" id="KW-1185">Reference proteome</keyword>
<dbReference type="AlphaFoldDB" id="A0AA39YC81"/>
<reference evidence="3" key="1">
    <citation type="submission" date="2023-06" db="EMBL/GenBank/DDBJ databases">
        <title>Genome-scale phylogeny and comparative genomics of the fungal order Sordariales.</title>
        <authorList>
            <consortium name="Lawrence Berkeley National Laboratory"/>
            <person name="Hensen N."/>
            <person name="Bonometti L."/>
            <person name="Westerberg I."/>
            <person name="Brannstrom I.O."/>
            <person name="Guillou S."/>
            <person name="Cros-Aarteil S."/>
            <person name="Calhoun S."/>
            <person name="Haridas S."/>
            <person name="Kuo A."/>
            <person name="Mondo S."/>
            <person name="Pangilinan J."/>
            <person name="Riley R."/>
            <person name="Labutti K."/>
            <person name="Andreopoulos B."/>
            <person name="Lipzen A."/>
            <person name="Chen C."/>
            <person name="Yanf M."/>
            <person name="Daum C."/>
            <person name="Ng V."/>
            <person name="Clum A."/>
            <person name="Steindorff A."/>
            <person name="Ohm R."/>
            <person name="Martin F."/>
            <person name="Silar P."/>
            <person name="Natvig D."/>
            <person name="Lalanne C."/>
            <person name="Gautier V."/>
            <person name="Ament-Velasquez S.L."/>
            <person name="Kruys A."/>
            <person name="Hutchinson M.I."/>
            <person name="Powell A.J."/>
            <person name="Barry K."/>
            <person name="Miller A.N."/>
            <person name="Grigoriev I.V."/>
            <person name="Debuchy R."/>
            <person name="Gladieux P."/>
            <person name="Thoren M.H."/>
            <person name="Johannesson H."/>
        </authorList>
    </citation>
    <scope>NUCLEOTIDE SEQUENCE</scope>
    <source>
        <strain evidence="3">SMH2532-1</strain>
    </source>
</reference>
<keyword evidence="2" id="KW-0732">Signal</keyword>
<feature type="chain" id="PRO_5041226959" evidence="2">
    <location>
        <begin position="20"/>
        <end position="411"/>
    </location>
</feature>
<evidence type="ECO:0000313" key="3">
    <source>
        <dbReference type="EMBL" id="KAK0648375.1"/>
    </source>
</evidence>
<comment type="caution">
    <text evidence="3">The sequence shown here is derived from an EMBL/GenBank/DDBJ whole genome shotgun (WGS) entry which is preliminary data.</text>
</comment>
<organism evidence="3 4">
    <name type="scientific">Cercophora newfieldiana</name>
    <dbReference type="NCBI Taxonomy" id="92897"/>
    <lineage>
        <taxon>Eukaryota</taxon>
        <taxon>Fungi</taxon>
        <taxon>Dikarya</taxon>
        <taxon>Ascomycota</taxon>
        <taxon>Pezizomycotina</taxon>
        <taxon>Sordariomycetes</taxon>
        <taxon>Sordariomycetidae</taxon>
        <taxon>Sordariales</taxon>
        <taxon>Lasiosphaeriaceae</taxon>
        <taxon>Cercophora</taxon>
    </lineage>
</organism>
<sequence length="411" mass="44038">MICALAFVFAALAISPILAYPVDPSTTGSAPQPSLKSVKLTLNCGCWNDCTIERVVNPKITDCLDWCDPKYTCPDLPPSLPTPTPPPQPQQARGLPVVEPVWPEFTPEVGPFTTLGSKPLIYPVWPELGPEPDPTFTPINPVTDPVWPRFDPESGPTFTPDPKPVTDPVPDDFSGIFTLPPITKTKGWGGPTIPTGIIPDPLPDNLPPDNDWTSPLNPVVDPPEYEAPVEFGKRSDATPPVPEPPASPVGPTTVPTPEHLGHWLTLTRLSTSPFPIPTPIKDPAGPGPTLPLTLRLPAHLSPIIDIPKIDFSGPGVIWPPINPVVDPPKVDVRTGREAKRWDCDPMPMIDVPAGSDGDGPLVRRCDPTPWDGPSGPDSDGLVVKREVGVGECKLKLDCSPVALSGCMLWDV</sequence>
<evidence type="ECO:0000313" key="4">
    <source>
        <dbReference type="Proteomes" id="UP001174936"/>
    </source>
</evidence>
<dbReference type="EMBL" id="JAULSV010000003">
    <property type="protein sequence ID" value="KAK0648375.1"/>
    <property type="molecule type" value="Genomic_DNA"/>
</dbReference>
<dbReference type="Proteomes" id="UP001174936">
    <property type="component" value="Unassembled WGS sequence"/>
</dbReference>
<proteinExistence type="predicted"/>
<feature type="region of interest" description="Disordered" evidence="1">
    <location>
        <begin position="231"/>
        <end position="252"/>
    </location>
</feature>
<feature type="signal peptide" evidence="2">
    <location>
        <begin position="1"/>
        <end position="19"/>
    </location>
</feature>
<protein>
    <submittedName>
        <fullName evidence="3">Uncharacterized protein</fullName>
    </submittedName>
</protein>
<gene>
    <name evidence="3" type="ORF">B0T16DRAFT_506652</name>
</gene>
<evidence type="ECO:0000256" key="2">
    <source>
        <dbReference type="SAM" id="SignalP"/>
    </source>
</evidence>
<accession>A0AA39YC81</accession>
<evidence type="ECO:0000256" key="1">
    <source>
        <dbReference type="SAM" id="MobiDB-lite"/>
    </source>
</evidence>
<feature type="compositionally biased region" description="Pro residues" evidence="1">
    <location>
        <begin position="239"/>
        <end position="248"/>
    </location>
</feature>
<name>A0AA39YC81_9PEZI</name>